<organism evidence="2 3">
    <name type="scientific">Rotaria socialis</name>
    <dbReference type="NCBI Taxonomy" id="392032"/>
    <lineage>
        <taxon>Eukaryota</taxon>
        <taxon>Metazoa</taxon>
        <taxon>Spiralia</taxon>
        <taxon>Gnathifera</taxon>
        <taxon>Rotifera</taxon>
        <taxon>Eurotatoria</taxon>
        <taxon>Bdelloidea</taxon>
        <taxon>Philodinida</taxon>
        <taxon>Philodinidae</taxon>
        <taxon>Rotaria</taxon>
    </lineage>
</organism>
<dbReference type="GO" id="GO:0005634">
    <property type="term" value="C:nucleus"/>
    <property type="evidence" value="ECO:0007669"/>
    <property type="project" value="TreeGrafter"/>
</dbReference>
<dbReference type="PANTHER" id="PTHR14398">
    <property type="entry name" value="RNA RECOGNITION RRM/RNP DOMAIN"/>
    <property type="match status" value="1"/>
</dbReference>
<dbReference type="SUPFAM" id="SSF54928">
    <property type="entry name" value="RNA-binding domain, RBD"/>
    <property type="match status" value="1"/>
</dbReference>
<dbReference type="AlphaFoldDB" id="A0A821YGC7"/>
<comment type="caution">
    <text evidence="2">The sequence shown here is derived from an EMBL/GenBank/DDBJ whole genome shotgun (WGS) entry which is preliminary data.</text>
</comment>
<proteinExistence type="predicted"/>
<evidence type="ECO:0008006" key="4">
    <source>
        <dbReference type="Google" id="ProtNLM"/>
    </source>
</evidence>
<gene>
    <name evidence="2" type="ORF">UJA718_LOCUS48433</name>
</gene>
<dbReference type="InterPro" id="IPR045137">
    <property type="entry name" value="RBM26/27"/>
</dbReference>
<feature type="non-terminal residue" evidence="2">
    <location>
        <position position="1"/>
    </location>
</feature>
<keyword evidence="3" id="KW-1185">Reference proteome</keyword>
<sequence length="60" mass="6571">IYLYDIGQKSDGSGSTLEIRKIPVEFNTISKLNEHFSKFGTVTNVQIAFDGSADSALIAY</sequence>
<reference evidence="2" key="1">
    <citation type="submission" date="2021-02" db="EMBL/GenBank/DDBJ databases">
        <authorList>
            <person name="Nowell W R."/>
        </authorList>
    </citation>
    <scope>NUCLEOTIDE SEQUENCE</scope>
</reference>
<dbReference type="PANTHER" id="PTHR14398:SF0">
    <property type="entry name" value="ZINC FINGER PROTEIN SWM"/>
    <property type="match status" value="1"/>
</dbReference>
<name>A0A821YGC7_9BILA</name>
<keyword evidence="1" id="KW-0694">RNA-binding</keyword>
<dbReference type="Proteomes" id="UP000663873">
    <property type="component" value="Unassembled WGS sequence"/>
</dbReference>
<dbReference type="EMBL" id="CAJOBP010096868">
    <property type="protein sequence ID" value="CAF4964787.1"/>
    <property type="molecule type" value="Genomic_DNA"/>
</dbReference>
<evidence type="ECO:0000256" key="1">
    <source>
        <dbReference type="ARBA" id="ARBA00022884"/>
    </source>
</evidence>
<evidence type="ECO:0000313" key="3">
    <source>
        <dbReference type="Proteomes" id="UP000663873"/>
    </source>
</evidence>
<feature type="non-terminal residue" evidence="2">
    <location>
        <position position="60"/>
    </location>
</feature>
<protein>
    <recommendedName>
        <fullName evidence="4">RRM domain-containing protein</fullName>
    </recommendedName>
</protein>
<dbReference type="InterPro" id="IPR035979">
    <property type="entry name" value="RBD_domain_sf"/>
</dbReference>
<accession>A0A821YGC7</accession>
<dbReference type="GO" id="GO:0003723">
    <property type="term" value="F:RNA binding"/>
    <property type="evidence" value="ECO:0007669"/>
    <property type="project" value="UniProtKB-KW"/>
</dbReference>
<evidence type="ECO:0000313" key="2">
    <source>
        <dbReference type="EMBL" id="CAF4964787.1"/>
    </source>
</evidence>